<organism evidence="2 3">
    <name type="scientific">Butyricicoccus pullicaecorum</name>
    <dbReference type="NCBI Taxonomy" id="501571"/>
    <lineage>
        <taxon>Bacteria</taxon>
        <taxon>Bacillati</taxon>
        <taxon>Bacillota</taxon>
        <taxon>Clostridia</taxon>
        <taxon>Eubacteriales</taxon>
        <taxon>Butyricicoccaceae</taxon>
        <taxon>Butyricicoccus</taxon>
    </lineage>
</organism>
<protein>
    <submittedName>
        <fullName evidence="2">Uncharacterized protein</fullName>
    </submittedName>
</protein>
<sequence>MTYFEYLSYVPYVLLFALATALIYAWGLWRARNQAHDLNSMLSAKGVSHVRKALKKNGAMTRKELEKVVSGLSARQPFSRNGIAVQDPKKFLDSLLPYMVKQKLIEERTEDKKVVYVYRK</sequence>
<dbReference type="RefSeq" id="WP_087373778.1">
    <property type="nucleotide sequence ID" value="NZ_NFKK01000014.1"/>
</dbReference>
<proteinExistence type="predicted"/>
<evidence type="ECO:0000256" key="1">
    <source>
        <dbReference type="SAM" id="Phobius"/>
    </source>
</evidence>
<keyword evidence="1" id="KW-0472">Membrane</keyword>
<gene>
    <name evidence="2" type="ORF">B5F17_10845</name>
</gene>
<name>A0A1Y4LB06_9FIRM</name>
<feature type="transmembrane region" description="Helical" evidence="1">
    <location>
        <begin position="6"/>
        <end position="29"/>
    </location>
</feature>
<dbReference type="Proteomes" id="UP000195897">
    <property type="component" value="Unassembled WGS sequence"/>
</dbReference>
<dbReference type="EMBL" id="NFKK01000014">
    <property type="protein sequence ID" value="OUP51991.1"/>
    <property type="molecule type" value="Genomic_DNA"/>
</dbReference>
<dbReference type="AlphaFoldDB" id="A0A1Y4LB06"/>
<evidence type="ECO:0000313" key="2">
    <source>
        <dbReference type="EMBL" id="OUP51991.1"/>
    </source>
</evidence>
<accession>A0A1Y4LB06</accession>
<comment type="caution">
    <text evidence="2">The sequence shown here is derived from an EMBL/GenBank/DDBJ whole genome shotgun (WGS) entry which is preliminary data.</text>
</comment>
<evidence type="ECO:0000313" key="3">
    <source>
        <dbReference type="Proteomes" id="UP000195897"/>
    </source>
</evidence>
<reference evidence="3" key="1">
    <citation type="submission" date="2017-04" db="EMBL/GenBank/DDBJ databases">
        <title>Function of individual gut microbiota members based on whole genome sequencing of pure cultures obtained from chicken caecum.</title>
        <authorList>
            <person name="Medvecky M."/>
            <person name="Cejkova D."/>
            <person name="Polansky O."/>
            <person name="Karasova D."/>
            <person name="Kubasova T."/>
            <person name="Cizek A."/>
            <person name="Rychlik I."/>
        </authorList>
    </citation>
    <scope>NUCLEOTIDE SEQUENCE [LARGE SCALE GENOMIC DNA]</scope>
    <source>
        <strain evidence="3">An180</strain>
    </source>
</reference>
<keyword evidence="1" id="KW-1133">Transmembrane helix</keyword>
<keyword evidence="1" id="KW-0812">Transmembrane</keyword>